<name>A0A9P6WI50_9ASCO</name>
<protein>
    <submittedName>
        <fullName evidence="1">Uncharacterized protein</fullName>
    </submittedName>
</protein>
<proteinExistence type="predicted"/>
<dbReference type="AlphaFoldDB" id="A0A9P6WI50"/>
<keyword evidence="2" id="KW-1185">Reference proteome</keyword>
<organism evidence="1 2">
    <name type="scientific">Pichia californica</name>
    <dbReference type="NCBI Taxonomy" id="460514"/>
    <lineage>
        <taxon>Eukaryota</taxon>
        <taxon>Fungi</taxon>
        <taxon>Dikarya</taxon>
        <taxon>Ascomycota</taxon>
        <taxon>Saccharomycotina</taxon>
        <taxon>Pichiomycetes</taxon>
        <taxon>Pichiales</taxon>
        <taxon>Pichiaceae</taxon>
        <taxon>Pichia</taxon>
    </lineage>
</organism>
<sequence>MSCQQGPQQSQKEEIQVDDPIFNQVESNIREWSVTCLDQIDSQNLNQFNFKPENFLDLNHALKKWVYAMLSIMQKAPHSFERFVYCITDTLEADDISENGPYIDYVVKGSNSIPYSNDAKHRLFQVVRQELKFIYHYAGAGYFLDSLKKYHPKRLQRIIMAPQARIYIEEYDQVSNPYAAPVELFCYVFNSISSFDTNFC</sequence>
<reference evidence="1" key="1">
    <citation type="submission" date="2020-11" db="EMBL/GenBank/DDBJ databases">
        <title>Kefir isolates.</title>
        <authorList>
            <person name="Marcisauskas S."/>
            <person name="Kim Y."/>
            <person name="Blasche S."/>
        </authorList>
    </citation>
    <scope>NUCLEOTIDE SEQUENCE</scope>
    <source>
        <strain evidence="1">Olga-1</strain>
    </source>
</reference>
<gene>
    <name evidence="1" type="ORF">C6P40_002157</name>
</gene>
<comment type="caution">
    <text evidence="1">The sequence shown here is derived from an EMBL/GenBank/DDBJ whole genome shotgun (WGS) entry which is preliminary data.</text>
</comment>
<evidence type="ECO:0000313" key="2">
    <source>
        <dbReference type="Proteomes" id="UP000697127"/>
    </source>
</evidence>
<dbReference type="EMBL" id="PUHW01000241">
    <property type="protein sequence ID" value="KAG0687585.1"/>
    <property type="molecule type" value="Genomic_DNA"/>
</dbReference>
<evidence type="ECO:0000313" key="1">
    <source>
        <dbReference type="EMBL" id="KAG0687585.1"/>
    </source>
</evidence>
<dbReference type="Proteomes" id="UP000697127">
    <property type="component" value="Unassembled WGS sequence"/>
</dbReference>
<accession>A0A9P6WI50</accession>